<dbReference type="InterPro" id="IPR015897">
    <property type="entry name" value="CHK_kinase-like"/>
</dbReference>
<dbReference type="OrthoDB" id="8250698at2759"/>
<dbReference type="EMBL" id="WIXP02000008">
    <property type="protein sequence ID" value="KAF6206019.1"/>
    <property type="molecule type" value="Genomic_DNA"/>
</dbReference>
<dbReference type="Proteomes" id="UP000466442">
    <property type="component" value="Unassembled WGS sequence"/>
</dbReference>
<dbReference type="Gene3D" id="3.90.1200.10">
    <property type="match status" value="1"/>
</dbReference>
<evidence type="ECO:0000313" key="3">
    <source>
        <dbReference type="Proteomes" id="UP000466442"/>
    </source>
</evidence>
<reference evidence="2" key="1">
    <citation type="journal article" date="2021" name="Mol. Ecol. Resour.">
        <title>Apolygus lucorum genome provides insights into omnivorousness and mesophyll feeding.</title>
        <authorList>
            <person name="Liu Y."/>
            <person name="Liu H."/>
            <person name="Wang H."/>
            <person name="Huang T."/>
            <person name="Liu B."/>
            <person name="Yang B."/>
            <person name="Yin L."/>
            <person name="Li B."/>
            <person name="Zhang Y."/>
            <person name="Zhang S."/>
            <person name="Jiang F."/>
            <person name="Zhang X."/>
            <person name="Ren Y."/>
            <person name="Wang B."/>
            <person name="Wang S."/>
            <person name="Lu Y."/>
            <person name="Wu K."/>
            <person name="Fan W."/>
            <person name="Wang G."/>
        </authorList>
    </citation>
    <scope>NUCLEOTIDE SEQUENCE</scope>
    <source>
        <strain evidence="2">12Hb</strain>
    </source>
</reference>
<gene>
    <name evidence="2" type="ORF">GE061_017244</name>
</gene>
<keyword evidence="3" id="KW-1185">Reference proteome</keyword>
<proteinExistence type="predicted"/>
<organism evidence="2 3">
    <name type="scientific">Apolygus lucorum</name>
    <name type="common">Small green plant bug</name>
    <name type="synonym">Lygocoris lucorum</name>
    <dbReference type="NCBI Taxonomy" id="248454"/>
    <lineage>
        <taxon>Eukaryota</taxon>
        <taxon>Metazoa</taxon>
        <taxon>Ecdysozoa</taxon>
        <taxon>Arthropoda</taxon>
        <taxon>Hexapoda</taxon>
        <taxon>Insecta</taxon>
        <taxon>Pterygota</taxon>
        <taxon>Neoptera</taxon>
        <taxon>Paraneoptera</taxon>
        <taxon>Hemiptera</taxon>
        <taxon>Heteroptera</taxon>
        <taxon>Panheteroptera</taxon>
        <taxon>Cimicomorpha</taxon>
        <taxon>Miridae</taxon>
        <taxon>Mirini</taxon>
        <taxon>Apolygus</taxon>
    </lineage>
</organism>
<dbReference type="InterPro" id="IPR004119">
    <property type="entry name" value="EcKL"/>
</dbReference>
<dbReference type="InterPro" id="IPR011009">
    <property type="entry name" value="Kinase-like_dom_sf"/>
</dbReference>
<protein>
    <recommendedName>
        <fullName evidence="1">CHK kinase-like domain-containing protein</fullName>
    </recommendedName>
</protein>
<dbReference type="PANTHER" id="PTHR11012:SF56">
    <property type="entry name" value="CHK KINASE-LIKE DOMAIN-CONTAINING PROTEIN-RELATED"/>
    <property type="match status" value="1"/>
</dbReference>
<evidence type="ECO:0000259" key="1">
    <source>
        <dbReference type="SMART" id="SM00587"/>
    </source>
</evidence>
<dbReference type="AlphaFoldDB" id="A0A8S9XBT2"/>
<dbReference type="SMART" id="SM00587">
    <property type="entry name" value="CHK"/>
    <property type="match status" value="1"/>
</dbReference>
<evidence type="ECO:0000313" key="2">
    <source>
        <dbReference type="EMBL" id="KAF6206019.1"/>
    </source>
</evidence>
<accession>A0A8S9XBT2</accession>
<name>A0A8S9XBT2_APOLU</name>
<comment type="caution">
    <text evidence="2">The sequence shown here is derived from an EMBL/GenBank/DDBJ whole genome shotgun (WGS) entry which is preliminary data.</text>
</comment>
<dbReference type="PANTHER" id="PTHR11012">
    <property type="entry name" value="PROTEIN KINASE-LIKE DOMAIN-CONTAINING"/>
    <property type="match status" value="1"/>
</dbReference>
<feature type="domain" description="CHK kinase-like" evidence="1">
    <location>
        <begin position="122"/>
        <end position="317"/>
    </location>
</feature>
<dbReference type="Pfam" id="PF02958">
    <property type="entry name" value="EcKL"/>
    <property type="match status" value="1"/>
</dbReference>
<dbReference type="SUPFAM" id="SSF56112">
    <property type="entry name" value="Protein kinase-like (PK-like)"/>
    <property type="match status" value="1"/>
</dbReference>
<sequence>MDKEWLETIMKRHDKDRSVCRIISAEYEPAVQEGENYSSVVLRAKFRVVLGSGRETTKFAIIKKIIEVEEQAKLLSEWSVFKVETKIFLEVIYHMKRLMDEYQDRNDILWCELIGYNPYDTIILEDLNYENFRVANRRDNLDLPHCLLVLKSLGRFHAMSRVLLSKGLISNDDLKPMYMTSDSTFTSRLIKGGLTQASTVMASSWSPEWKETSVRIADDIEGSIGRLQELAKVNEDTYVVLNHGDMWIANLMFKYSPLDATEPIAVRFIDFQLCHYNSYAWDIIYFMYSSIKPDERREHFNLALETYHQSLVSTLEFYGNAEEAPSLEDIKSEIDRLDYFAFTVLTCVYPVVSADTTEALDMDKISREAEYVAAYNPEIFKSDKFKDAVSPELRTYMDSEMEPMLRNSQDDSTKAGIVIVVEEQTSKIVTMTPYECQCIDYVKAINGEQPFPGKVEAAGRECRAPLYDS</sequence>